<dbReference type="AlphaFoldDB" id="A0A172TMI5"/>
<protein>
    <recommendedName>
        <fullName evidence="3">DUF1572 domain-containing protein</fullName>
    </recommendedName>
</protein>
<dbReference type="Gene3D" id="1.20.120.450">
    <property type="entry name" value="dinb family like domain"/>
    <property type="match status" value="1"/>
</dbReference>
<accession>A0A172TMI5</accession>
<dbReference type="OrthoDB" id="68731at2"/>
<dbReference type="RefSeq" id="WP_068609378.1">
    <property type="nucleotide sequence ID" value="NZ_CP011388.1"/>
</dbReference>
<evidence type="ECO:0000313" key="1">
    <source>
        <dbReference type="EMBL" id="ANE48037.1"/>
    </source>
</evidence>
<dbReference type="SUPFAM" id="SSF109854">
    <property type="entry name" value="DinB/YfiT-like putative metalloenzymes"/>
    <property type="match status" value="1"/>
</dbReference>
<dbReference type="KEGG" id="pswu:SY83_19015"/>
<sequence length="177" mass="20834">MKSTNDFETVFLKESIETFESMKKLGDRTLERLKEEHFNHVIDPESNSMEIIIQHMCGNMRSRWTNFLTTDGEKPDRNRDQEFVQGKRTKEELIAMWEQGWTLVFTTLRSLQPEDLLRTITIRGEAHTVIRAIQRQISHYGYHVGQMVFLGKHLLEDSWESLSVPRAGAPERNKQDR</sequence>
<gene>
    <name evidence="1" type="ORF">SY83_19015</name>
</gene>
<dbReference type="Pfam" id="PF07609">
    <property type="entry name" value="DUF1572"/>
    <property type="match status" value="1"/>
</dbReference>
<proteinExistence type="predicted"/>
<evidence type="ECO:0008006" key="3">
    <source>
        <dbReference type="Google" id="ProtNLM"/>
    </source>
</evidence>
<dbReference type="InterPro" id="IPR034660">
    <property type="entry name" value="DinB/YfiT-like"/>
</dbReference>
<reference evidence="1 2" key="1">
    <citation type="submission" date="2015-01" db="EMBL/GenBank/DDBJ databases">
        <title>Paenibacillus swuensis/DY6/whole genome sequencing.</title>
        <authorList>
            <person name="Kim M.K."/>
            <person name="Srinivasan S."/>
            <person name="Lee J.-J."/>
        </authorList>
    </citation>
    <scope>NUCLEOTIDE SEQUENCE [LARGE SCALE GENOMIC DNA]</scope>
    <source>
        <strain evidence="1 2">DY6</strain>
    </source>
</reference>
<evidence type="ECO:0000313" key="2">
    <source>
        <dbReference type="Proteomes" id="UP000076927"/>
    </source>
</evidence>
<dbReference type="Proteomes" id="UP000076927">
    <property type="component" value="Chromosome"/>
</dbReference>
<organism evidence="1 2">
    <name type="scientific">Paenibacillus swuensis</name>
    <dbReference type="NCBI Taxonomy" id="1178515"/>
    <lineage>
        <taxon>Bacteria</taxon>
        <taxon>Bacillati</taxon>
        <taxon>Bacillota</taxon>
        <taxon>Bacilli</taxon>
        <taxon>Bacillales</taxon>
        <taxon>Paenibacillaceae</taxon>
        <taxon>Paenibacillus</taxon>
    </lineage>
</organism>
<dbReference type="InterPro" id="IPR011466">
    <property type="entry name" value="DUF1572"/>
</dbReference>
<dbReference type="PATRIC" id="fig|1178515.4.peg.3842"/>
<dbReference type="EMBL" id="CP011388">
    <property type="protein sequence ID" value="ANE48037.1"/>
    <property type="molecule type" value="Genomic_DNA"/>
</dbReference>
<keyword evidence="2" id="KW-1185">Reference proteome</keyword>
<dbReference type="STRING" id="1178515.SY83_19015"/>
<name>A0A172TMI5_9BACL</name>